<organism evidence="2 3">
    <name type="scientific">Paenibacillus uliginis N3/975</name>
    <dbReference type="NCBI Taxonomy" id="1313296"/>
    <lineage>
        <taxon>Bacteria</taxon>
        <taxon>Bacillati</taxon>
        <taxon>Bacillota</taxon>
        <taxon>Bacilli</taxon>
        <taxon>Bacillales</taxon>
        <taxon>Paenibacillaceae</taxon>
        <taxon>Paenibacillus</taxon>
    </lineage>
</organism>
<evidence type="ECO:0000313" key="2">
    <source>
        <dbReference type="EMBL" id="SMF78314.1"/>
    </source>
</evidence>
<feature type="transmembrane region" description="Helical" evidence="1">
    <location>
        <begin position="21"/>
        <end position="44"/>
    </location>
</feature>
<gene>
    <name evidence="2" type="ORF">SAMN05661091_1545</name>
</gene>
<dbReference type="STRING" id="1313296.SAMN05661091_1545"/>
<dbReference type="Proteomes" id="UP000192940">
    <property type="component" value="Chromosome I"/>
</dbReference>
<reference evidence="2 3" key="1">
    <citation type="submission" date="2017-04" db="EMBL/GenBank/DDBJ databases">
        <authorList>
            <person name="Afonso C.L."/>
            <person name="Miller P.J."/>
            <person name="Scott M.A."/>
            <person name="Spackman E."/>
            <person name="Goraichik I."/>
            <person name="Dimitrov K.M."/>
            <person name="Suarez D.L."/>
            <person name="Swayne D.E."/>
        </authorList>
    </citation>
    <scope>NUCLEOTIDE SEQUENCE [LARGE SCALE GENOMIC DNA]</scope>
    <source>
        <strain evidence="2 3">N3/975</strain>
    </source>
</reference>
<name>A0A1X7H1R0_9BACL</name>
<evidence type="ECO:0000313" key="3">
    <source>
        <dbReference type="Proteomes" id="UP000192940"/>
    </source>
</evidence>
<dbReference type="EMBL" id="LT840184">
    <property type="protein sequence ID" value="SMF78314.1"/>
    <property type="molecule type" value="Genomic_DNA"/>
</dbReference>
<proteinExistence type="predicted"/>
<evidence type="ECO:0000256" key="1">
    <source>
        <dbReference type="SAM" id="Phobius"/>
    </source>
</evidence>
<sequence>MYPSRTEIQKAKQQARKNHQLRVWTVINLVLMIVIATVLTYYFVFKEEEQTGTELSFYYPAMPDSPEVQQAFAPGPLLMPINNIRL</sequence>
<keyword evidence="1" id="KW-0472">Membrane</keyword>
<dbReference type="AlphaFoldDB" id="A0A1X7H1R0"/>
<protein>
    <submittedName>
        <fullName evidence="2">Uncharacterized protein</fullName>
    </submittedName>
</protein>
<keyword evidence="1" id="KW-1133">Transmembrane helix</keyword>
<keyword evidence="1" id="KW-0812">Transmembrane</keyword>
<keyword evidence="3" id="KW-1185">Reference proteome</keyword>
<dbReference type="RefSeq" id="WP_208918466.1">
    <property type="nucleotide sequence ID" value="NZ_LT840184.1"/>
</dbReference>
<accession>A0A1X7H1R0</accession>